<proteinExistence type="predicted"/>
<feature type="domain" description="DUF397" evidence="1">
    <location>
        <begin position="15"/>
        <end position="66"/>
    </location>
</feature>
<dbReference type="AlphaFoldDB" id="A0A0D7CPK0"/>
<accession>A0A0D7CPK0</accession>
<gene>
    <name evidence="2" type="ORF">SNA_14980</name>
</gene>
<keyword evidence="3" id="KW-1185">Reference proteome</keyword>
<sequence>MEKADLYALDLSRVRWEKSSFSEGLDNCVEVAQLPGGAVAVRDSKNPHRKALRFTAAEWSAFRSGIEAGELPG</sequence>
<dbReference type="EMBL" id="JRKI01000023">
    <property type="protein sequence ID" value="KIZ17322.1"/>
    <property type="molecule type" value="Genomic_DNA"/>
</dbReference>
<organism evidence="2 3">
    <name type="scientific">Streptomyces natalensis ATCC 27448</name>
    <dbReference type="NCBI Taxonomy" id="1240678"/>
    <lineage>
        <taxon>Bacteria</taxon>
        <taxon>Bacillati</taxon>
        <taxon>Actinomycetota</taxon>
        <taxon>Actinomycetes</taxon>
        <taxon>Kitasatosporales</taxon>
        <taxon>Streptomycetaceae</taxon>
        <taxon>Streptomyces</taxon>
    </lineage>
</organism>
<evidence type="ECO:0000259" key="1">
    <source>
        <dbReference type="Pfam" id="PF04149"/>
    </source>
</evidence>
<evidence type="ECO:0000313" key="3">
    <source>
        <dbReference type="Proteomes" id="UP000032458"/>
    </source>
</evidence>
<dbReference type="Proteomes" id="UP000032458">
    <property type="component" value="Unassembled WGS sequence"/>
</dbReference>
<evidence type="ECO:0000313" key="2">
    <source>
        <dbReference type="EMBL" id="KIZ17322.1"/>
    </source>
</evidence>
<dbReference type="Pfam" id="PF04149">
    <property type="entry name" value="DUF397"/>
    <property type="match status" value="1"/>
</dbReference>
<comment type="caution">
    <text evidence="2">The sequence shown here is derived from an EMBL/GenBank/DDBJ whole genome shotgun (WGS) entry which is preliminary data.</text>
</comment>
<dbReference type="RefSeq" id="WP_030067919.1">
    <property type="nucleotide sequence ID" value="NZ_JRKI01000023.1"/>
</dbReference>
<reference evidence="2 3" key="1">
    <citation type="submission" date="2014-09" db="EMBL/GenBank/DDBJ databases">
        <title>Draft genome sequence of Streptomyces natalensis ATCC 27448, producer of the antifungal pimaricin.</title>
        <authorList>
            <person name="Mendes M.V."/>
            <person name="Beites T."/>
            <person name="Pires S."/>
            <person name="Santos C.L."/>
            <person name="Moradas-Ferreira P."/>
        </authorList>
    </citation>
    <scope>NUCLEOTIDE SEQUENCE [LARGE SCALE GENOMIC DNA]</scope>
    <source>
        <strain evidence="2 3">ATCC 27448</strain>
    </source>
</reference>
<dbReference type="InterPro" id="IPR007278">
    <property type="entry name" value="DUF397"/>
</dbReference>
<name>A0A0D7CPK0_9ACTN</name>
<dbReference type="PATRIC" id="fig|1240678.4.peg.3146"/>
<protein>
    <recommendedName>
        <fullName evidence="1">DUF397 domain-containing protein</fullName>
    </recommendedName>
</protein>